<organism evidence="4 5">
    <name type="scientific">Rhizopus stolonifer</name>
    <name type="common">Rhizopus nigricans</name>
    <dbReference type="NCBI Taxonomy" id="4846"/>
    <lineage>
        <taxon>Eukaryota</taxon>
        <taxon>Fungi</taxon>
        <taxon>Fungi incertae sedis</taxon>
        <taxon>Mucoromycota</taxon>
        <taxon>Mucoromycotina</taxon>
        <taxon>Mucoromycetes</taxon>
        <taxon>Mucorales</taxon>
        <taxon>Mucorineae</taxon>
        <taxon>Rhizopodaceae</taxon>
        <taxon>Rhizopus</taxon>
    </lineage>
</organism>
<dbReference type="GO" id="GO:0005662">
    <property type="term" value="C:DNA replication factor A complex"/>
    <property type="evidence" value="ECO:0007669"/>
    <property type="project" value="TreeGrafter"/>
</dbReference>
<protein>
    <submittedName>
        <fullName evidence="4">Replication factor A protein 2</fullName>
    </submittedName>
</protein>
<evidence type="ECO:0000313" key="5">
    <source>
        <dbReference type="Proteomes" id="UP000253551"/>
    </source>
</evidence>
<dbReference type="Gene3D" id="1.10.10.10">
    <property type="entry name" value="Winged helix-like DNA-binding domain superfamily/Winged helix DNA-binding domain"/>
    <property type="match status" value="1"/>
</dbReference>
<dbReference type="SUPFAM" id="SSF50249">
    <property type="entry name" value="Nucleic acid-binding proteins"/>
    <property type="match status" value="1"/>
</dbReference>
<dbReference type="OrthoDB" id="25571at2759"/>
<dbReference type="InterPro" id="IPR012340">
    <property type="entry name" value="NA-bd_OB-fold"/>
</dbReference>
<dbReference type="SUPFAM" id="SSF46785">
    <property type="entry name" value="Winged helix' DNA-binding domain"/>
    <property type="match status" value="1"/>
</dbReference>
<sequence>MVEQTLRPVTIKQMKDANVAKSGSACEIDKADCDQVTFVGIICGIQEYAGFVDYLIEDGTSAISITKWIEIIETEEEANTRRLLAPEIYVHVCGRMRSFNEHIRVTAFNIRPIVDFNEITHHFLDAINTHLMFSKPNKVNGKEGREEYKIDAEDHILFLLKNNNQIDEGVSIYYIIEHLKPLYSENKLRNATERIKQKGLCLTTFDSNHFKFAQN</sequence>
<comment type="subcellular location">
    <subcellularLocation>
        <location evidence="1">Nucleus</location>
    </subcellularLocation>
</comment>
<dbReference type="PANTHER" id="PTHR13989">
    <property type="entry name" value="REPLICATION PROTEIN A-RELATED"/>
    <property type="match status" value="1"/>
</dbReference>
<keyword evidence="2" id="KW-0238">DNA-binding</keyword>
<evidence type="ECO:0000256" key="3">
    <source>
        <dbReference type="ARBA" id="ARBA00023242"/>
    </source>
</evidence>
<evidence type="ECO:0000256" key="2">
    <source>
        <dbReference type="ARBA" id="ARBA00023125"/>
    </source>
</evidence>
<evidence type="ECO:0000313" key="4">
    <source>
        <dbReference type="EMBL" id="RCI04373.1"/>
    </source>
</evidence>
<dbReference type="EMBL" id="PJQM01000700">
    <property type="protein sequence ID" value="RCI04373.1"/>
    <property type="molecule type" value="Genomic_DNA"/>
</dbReference>
<dbReference type="Proteomes" id="UP000253551">
    <property type="component" value="Unassembled WGS sequence"/>
</dbReference>
<dbReference type="InterPro" id="IPR040260">
    <property type="entry name" value="RFA2-like"/>
</dbReference>
<keyword evidence="3" id="KW-0539">Nucleus</keyword>
<dbReference type="GO" id="GO:0006260">
    <property type="term" value="P:DNA replication"/>
    <property type="evidence" value="ECO:0007669"/>
    <property type="project" value="TreeGrafter"/>
</dbReference>
<dbReference type="InterPro" id="IPR036390">
    <property type="entry name" value="WH_DNA-bd_sf"/>
</dbReference>
<comment type="caution">
    <text evidence="4">The sequence shown here is derived from an EMBL/GenBank/DDBJ whole genome shotgun (WGS) entry which is preliminary data.</text>
</comment>
<dbReference type="PANTHER" id="PTHR13989:SF16">
    <property type="entry name" value="REPLICATION PROTEIN A2"/>
    <property type="match status" value="1"/>
</dbReference>
<dbReference type="STRING" id="4846.A0A367KQA5"/>
<evidence type="ECO:0000256" key="1">
    <source>
        <dbReference type="ARBA" id="ARBA00004123"/>
    </source>
</evidence>
<proteinExistence type="predicted"/>
<dbReference type="GO" id="GO:0003697">
    <property type="term" value="F:single-stranded DNA binding"/>
    <property type="evidence" value="ECO:0007669"/>
    <property type="project" value="TreeGrafter"/>
</dbReference>
<dbReference type="GO" id="GO:0035861">
    <property type="term" value="C:site of double-strand break"/>
    <property type="evidence" value="ECO:0007669"/>
    <property type="project" value="TreeGrafter"/>
</dbReference>
<dbReference type="InterPro" id="IPR036388">
    <property type="entry name" value="WH-like_DNA-bd_sf"/>
</dbReference>
<dbReference type="GO" id="GO:0000724">
    <property type="term" value="P:double-strand break repair via homologous recombination"/>
    <property type="evidence" value="ECO:0007669"/>
    <property type="project" value="TreeGrafter"/>
</dbReference>
<dbReference type="AlphaFoldDB" id="A0A367KQA5"/>
<gene>
    <name evidence="4" type="primary">RFA2</name>
    <name evidence="4" type="ORF">CU098_011394</name>
</gene>
<name>A0A367KQA5_RHIST</name>
<dbReference type="Gene3D" id="2.40.50.140">
    <property type="entry name" value="Nucleic acid-binding proteins"/>
    <property type="match status" value="1"/>
</dbReference>
<dbReference type="GO" id="GO:0006289">
    <property type="term" value="P:nucleotide-excision repair"/>
    <property type="evidence" value="ECO:0007669"/>
    <property type="project" value="TreeGrafter"/>
</dbReference>
<dbReference type="CDD" id="cd04478">
    <property type="entry name" value="RPA2_DBD_D"/>
    <property type="match status" value="1"/>
</dbReference>
<keyword evidence="5" id="KW-1185">Reference proteome</keyword>
<reference evidence="4 5" key="1">
    <citation type="journal article" date="2018" name="G3 (Bethesda)">
        <title>Phylogenetic and Phylogenomic Definition of Rhizopus Species.</title>
        <authorList>
            <person name="Gryganskyi A.P."/>
            <person name="Golan J."/>
            <person name="Dolatabadi S."/>
            <person name="Mondo S."/>
            <person name="Robb S."/>
            <person name="Idnurm A."/>
            <person name="Muszewska A."/>
            <person name="Steczkiewicz K."/>
            <person name="Masonjones S."/>
            <person name="Liao H.L."/>
            <person name="Gajdeczka M.T."/>
            <person name="Anike F."/>
            <person name="Vuek A."/>
            <person name="Anishchenko I.M."/>
            <person name="Voigt K."/>
            <person name="de Hoog G.S."/>
            <person name="Smith M.E."/>
            <person name="Heitman J."/>
            <person name="Vilgalys R."/>
            <person name="Stajich J.E."/>
        </authorList>
    </citation>
    <scope>NUCLEOTIDE SEQUENCE [LARGE SCALE GENOMIC DNA]</scope>
    <source>
        <strain evidence="4 5">LSU 92-RS-03</strain>
    </source>
</reference>
<dbReference type="GO" id="GO:0000781">
    <property type="term" value="C:chromosome, telomeric region"/>
    <property type="evidence" value="ECO:0007669"/>
    <property type="project" value="TreeGrafter"/>
</dbReference>
<accession>A0A367KQA5</accession>